<feature type="domain" description="Arginyl tRNA synthetase N-terminal" evidence="14">
    <location>
        <begin position="6"/>
        <end position="99"/>
    </location>
</feature>
<evidence type="ECO:0000259" key="13">
    <source>
        <dbReference type="SMART" id="SM00836"/>
    </source>
</evidence>
<keyword evidence="9 11" id="KW-0030">Aminoacyl-tRNA synthetase</keyword>
<dbReference type="HAMAP" id="MF_00123">
    <property type="entry name" value="Arg_tRNA_synth"/>
    <property type="match status" value="1"/>
</dbReference>
<feature type="domain" description="DALR anticodon binding" evidence="13">
    <location>
        <begin position="437"/>
        <end position="565"/>
    </location>
</feature>
<dbReference type="SMART" id="SM00836">
    <property type="entry name" value="DALR_1"/>
    <property type="match status" value="1"/>
</dbReference>
<keyword evidence="5 11" id="KW-0436">Ligase</keyword>
<dbReference type="GO" id="GO:0005737">
    <property type="term" value="C:cytoplasm"/>
    <property type="evidence" value="ECO:0007669"/>
    <property type="project" value="UniProtKB-SubCell"/>
</dbReference>
<keyword evidence="7 11" id="KW-0067">ATP-binding</keyword>
<dbReference type="Gene3D" id="1.10.730.10">
    <property type="entry name" value="Isoleucyl-tRNA Synthetase, Domain 1"/>
    <property type="match status" value="1"/>
</dbReference>
<dbReference type="EMBL" id="QZJZ01000014">
    <property type="protein sequence ID" value="RJP61335.1"/>
    <property type="molecule type" value="Genomic_DNA"/>
</dbReference>
<evidence type="ECO:0000259" key="14">
    <source>
        <dbReference type="SMART" id="SM01016"/>
    </source>
</evidence>
<evidence type="ECO:0000256" key="3">
    <source>
        <dbReference type="ARBA" id="ARBA00011245"/>
    </source>
</evidence>
<evidence type="ECO:0000313" key="16">
    <source>
        <dbReference type="Proteomes" id="UP000266426"/>
    </source>
</evidence>
<dbReference type="SMART" id="SM01016">
    <property type="entry name" value="Arg_tRNA_synt_N"/>
    <property type="match status" value="1"/>
</dbReference>
<dbReference type="SUPFAM" id="SSF47323">
    <property type="entry name" value="Anticodon-binding domain of a subclass of class I aminoacyl-tRNA synthetases"/>
    <property type="match status" value="1"/>
</dbReference>
<comment type="similarity">
    <text evidence="2 11 12">Belongs to the class-I aminoacyl-tRNA synthetase family.</text>
</comment>
<dbReference type="InterPro" id="IPR001278">
    <property type="entry name" value="Arg-tRNA-ligase"/>
</dbReference>
<dbReference type="GO" id="GO:0004814">
    <property type="term" value="F:arginine-tRNA ligase activity"/>
    <property type="evidence" value="ECO:0007669"/>
    <property type="project" value="UniProtKB-UniRule"/>
</dbReference>
<comment type="subcellular location">
    <subcellularLocation>
        <location evidence="1 11">Cytoplasm</location>
    </subcellularLocation>
</comment>
<dbReference type="CDD" id="cd00671">
    <property type="entry name" value="ArgRS_core"/>
    <property type="match status" value="1"/>
</dbReference>
<comment type="subunit">
    <text evidence="3 11">Monomer.</text>
</comment>
<keyword evidence="6 11" id="KW-0547">Nucleotide-binding</keyword>
<keyword evidence="8 11" id="KW-0648">Protein biosynthesis</keyword>
<name>A0A3A4R8J8_9BACT</name>
<dbReference type="FunFam" id="1.10.730.10:FF:000008">
    <property type="entry name" value="Arginine--tRNA ligase"/>
    <property type="match status" value="1"/>
</dbReference>
<sequence length="565" mass="63637">MINVMDSLAAHMQSIIQEQARQLNVTVDFSTLTPLLELPKDPGHGDLATTAAMKLARAFKFPPKKIAELLVSAFQESAPLCEIVDSIDIAGPGFINITLKQSAIITELTSIIEAGSSIGNNNAVHGERILLEFVSANPTGPLNAVSARAAAIGDILANILNKSGAVVHREFYVNDFGNQVNLLGESVKARYCEQLGLPSSFPENGYHGEYIKDIASELIEERGNKLADKDTPFFAEYAIKRNVSLQKRDLEVYGVAFDEWYSEKTVHERNLLALSFQKLKANGYIFEHDGKWWFRSTDFGDDNDRVVIRENGIPTYFMADIAYHQTKYDRNFNRLIDIWGPDHHGYIPRLKGALQALSHPPESFSVLIVQQVNLIKDGVPMKMSKRAGNIVLMEDVIEEVGKDAARFFFVMRTSDSQLDFDLDLARKQTADNPCFYVQYAHARIHSIYRKYEEQGGSIQKLDFSTIRYDLLSAPEELMLIKKMGLFPQIIESCAQTLDIHHLPYYLYELSSLFHAYYNLGKDRPELRIVTENDEETRARIGLVTGLRIVLHEGLRILGVSAPENM</sequence>
<evidence type="ECO:0000313" key="15">
    <source>
        <dbReference type="EMBL" id="RJP61335.1"/>
    </source>
</evidence>
<evidence type="ECO:0000256" key="5">
    <source>
        <dbReference type="ARBA" id="ARBA00022598"/>
    </source>
</evidence>
<evidence type="ECO:0000256" key="12">
    <source>
        <dbReference type="RuleBase" id="RU363038"/>
    </source>
</evidence>
<evidence type="ECO:0000256" key="10">
    <source>
        <dbReference type="ARBA" id="ARBA00049339"/>
    </source>
</evidence>
<keyword evidence="4 11" id="KW-0963">Cytoplasm</keyword>
<dbReference type="InterPro" id="IPR005148">
    <property type="entry name" value="Arg-tRNA-synth_N"/>
</dbReference>
<dbReference type="Proteomes" id="UP000266426">
    <property type="component" value="Unassembled WGS sequence"/>
</dbReference>
<dbReference type="Pfam" id="PF00750">
    <property type="entry name" value="tRNA-synt_1d"/>
    <property type="match status" value="1"/>
</dbReference>
<dbReference type="GO" id="GO:0006420">
    <property type="term" value="P:arginyl-tRNA aminoacylation"/>
    <property type="evidence" value="ECO:0007669"/>
    <property type="project" value="UniProtKB-UniRule"/>
</dbReference>
<dbReference type="InterPro" id="IPR008909">
    <property type="entry name" value="DALR_anticod-bd"/>
</dbReference>
<dbReference type="AlphaFoldDB" id="A0A3A4R8J8"/>
<dbReference type="NCBIfam" id="TIGR00456">
    <property type="entry name" value="argS"/>
    <property type="match status" value="1"/>
</dbReference>
<dbReference type="Gene3D" id="3.40.50.620">
    <property type="entry name" value="HUPs"/>
    <property type="match status" value="1"/>
</dbReference>
<protein>
    <recommendedName>
        <fullName evidence="11">Arginine--tRNA ligase</fullName>
        <ecNumber evidence="11">6.1.1.19</ecNumber>
    </recommendedName>
    <alternativeName>
        <fullName evidence="11">Arginyl-tRNA synthetase</fullName>
        <shortName evidence="11">ArgRS</shortName>
    </alternativeName>
</protein>
<dbReference type="SUPFAM" id="SSF52374">
    <property type="entry name" value="Nucleotidylyl transferase"/>
    <property type="match status" value="1"/>
</dbReference>
<comment type="caution">
    <text evidence="11">Lacks conserved residue(s) required for the propagation of feature annotation.</text>
</comment>
<dbReference type="Gene3D" id="3.30.1360.70">
    <property type="entry name" value="Arginyl tRNA synthetase N-terminal domain"/>
    <property type="match status" value="1"/>
</dbReference>
<evidence type="ECO:0000256" key="4">
    <source>
        <dbReference type="ARBA" id="ARBA00022490"/>
    </source>
</evidence>
<dbReference type="PANTHER" id="PTHR11956">
    <property type="entry name" value="ARGINYL-TRNA SYNTHETASE"/>
    <property type="match status" value="1"/>
</dbReference>
<dbReference type="PANTHER" id="PTHR11956:SF5">
    <property type="entry name" value="ARGININE--TRNA LIGASE, CYTOPLASMIC"/>
    <property type="match status" value="1"/>
</dbReference>
<dbReference type="InterPro" id="IPR035684">
    <property type="entry name" value="ArgRS_core"/>
</dbReference>
<evidence type="ECO:0000256" key="6">
    <source>
        <dbReference type="ARBA" id="ARBA00022741"/>
    </source>
</evidence>
<gene>
    <name evidence="11" type="primary">argS</name>
    <name evidence="15" type="ORF">C4541_02205</name>
</gene>
<proteinExistence type="inferred from homology"/>
<dbReference type="FunFam" id="3.40.50.620:FF:000062">
    <property type="entry name" value="Arginine--tRNA ligase"/>
    <property type="match status" value="1"/>
</dbReference>
<organism evidence="15 16">
    <name type="scientific">Candidatus Auribacter fodinae</name>
    <dbReference type="NCBI Taxonomy" id="2093366"/>
    <lineage>
        <taxon>Bacteria</taxon>
        <taxon>Pseudomonadati</taxon>
        <taxon>Candidatus Auribacterota</taxon>
        <taxon>Candidatus Auribacteria</taxon>
        <taxon>Candidatus Auribacterales</taxon>
        <taxon>Candidatus Auribacteraceae</taxon>
        <taxon>Candidatus Auribacter</taxon>
    </lineage>
</organism>
<comment type="caution">
    <text evidence="15">The sequence shown here is derived from an EMBL/GenBank/DDBJ whole genome shotgun (WGS) entry which is preliminary data.</text>
</comment>
<dbReference type="InterPro" id="IPR036695">
    <property type="entry name" value="Arg-tRNA-synth_N_sf"/>
</dbReference>
<dbReference type="Pfam" id="PF05746">
    <property type="entry name" value="DALR_1"/>
    <property type="match status" value="1"/>
</dbReference>
<reference evidence="15 16" key="1">
    <citation type="journal article" date="2017" name="ISME J.">
        <title>Energy and carbon metabolisms in a deep terrestrial subsurface fluid microbial community.</title>
        <authorList>
            <person name="Momper L."/>
            <person name="Jungbluth S.P."/>
            <person name="Lee M.D."/>
            <person name="Amend J.P."/>
        </authorList>
    </citation>
    <scope>NUCLEOTIDE SEQUENCE [LARGE SCALE GENOMIC DNA]</scope>
    <source>
        <strain evidence="15">SURF_26</strain>
    </source>
</reference>
<dbReference type="Pfam" id="PF03485">
    <property type="entry name" value="Arg_tRNA_synt_N"/>
    <property type="match status" value="1"/>
</dbReference>
<evidence type="ECO:0000256" key="1">
    <source>
        <dbReference type="ARBA" id="ARBA00004496"/>
    </source>
</evidence>
<dbReference type="PRINTS" id="PR01038">
    <property type="entry name" value="TRNASYNTHARG"/>
</dbReference>
<dbReference type="InterPro" id="IPR009080">
    <property type="entry name" value="tRNAsynth_Ia_anticodon-bd"/>
</dbReference>
<evidence type="ECO:0000256" key="2">
    <source>
        <dbReference type="ARBA" id="ARBA00005594"/>
    </source>
</evidence>
<evidence type="ECO:0000256" key="9">
    <source>
        <dbReference type="ARBA" id="ARBA00023146"/>
    </source>
</evidence>
<accession>A0A3A4R8J8</accession>
<dbReference type="EC" id="6.1.1.19" evidence="11"/>
<evidence type="ECO:0000256" key="8">
    <source>
        <dbReference type="ARBA" id="ARBA00022917"/>
    </source>
</evidence>
<dbReference type="SUPFAM" id="SSF55190">
    <property type="entry name" value="Arginyl-tRNA synthetase (ArgRS), N-terminal 'additional' domain"/>
    <property type="match status" value="1"/>
</dbReference>
<evidence type="ECO:0000256" key="7">
    <source>
        <dbReference type="ARBA" id="ARBA00022840"/>
    </source>
</evidence>
<comment type="catalytic activity">
    <reaction evidence="10 11">
        <text>tRNA(Arg) + L-arginine + ATP = L-arginyl-tRNA(Arg) + AMP + diphosphate</text>
        <dbReference type="Rhea" id="RHEA:20301"/>
        <dbReference type="Rhea" id="RHEA-COMP:9658"/>
        <dbReference type="Rhea" id="RHEA-COMP:9673"/>
        <dbReference type="ChEBI" id="CHEBI:30616"/>
        <dbReference type="ChEBI" id="CHEBI:32682"/>
        <dbReference type="ChEBI" id="CHEBI:33019"/>
        <dbReference type="ChEBI" id="CHEBI:78442"/>
        <dbReference type="ChEBI" id="CHEBI:78513"/>
        <dbReference type="ChEBI" id="CHEBI:456215"/>
        <dbReference type="EC" id="6.1.1.19"/>
    </reaction>
</comment>
<dbReference type="InterPro" id="IPR014729">
    <property type="entry name" value="Rossmann-like_a/b/a_fold"/>
</dbReference>
<evidence type="ECO:0000256" key="11">
    <source>
        <dbReference type="HAMAP-Rule" id="MF_00123"/>
    </source>
</evidence>
<dbReference type="GO" id="GO:0005524">
    <property type="term" value="F:ATP binding"/>
    <property type="evidence" value="ECO:0007669"/>
    <property type="project" value="UniProtKB-UniRule"/>
</dbReference>